<evidence type="ECO:0000313" key="2">
    <source>
        <dbReference type="Proteomes" id="UP000076078"/>
    </source>
</evidence>
<evidence type="ECO:0000313" key="1">
    <source>
        <dbReference type="EMBL" id="KYQ88388.1"/>
    </source>
</evidence>
<gene>
    <name evidence="1" type="ORF">DLAC_11085</name>
</gene>
<comment type="caution">
    <text evidence="1">The sequence shown here is derived from an EMBL/GenBank/DDBJ whole genome shotgun (WGS) entry which is preliminary data.</text>
</comment>
<dbReference type="EMBL" id="LODT01000051">
    <property type="protein sequence ID" value="KYQ88388.1"/>
    <property type="molecule type" value="Genomic_DNA"/>
</dbReference>
<dbReference type="AlphaFoldDB" id="A0A151Z361"/>
<protein>
    <submittedName>
        <fullName evidence="1">TM9 protein C</fullName>
    </submittedName>
</protein>
<proteinExistence type="predicted"/>
<dbReference type="InParanoid" id="A0A151Z361"/>
<reference evidence="1 2" key="1">
    <citation type="submission" date="2015-12" db="EMBL/GenBank/DDBJ databases">
        <title>Dictyostelia acquired genes for synthesis and detection of signals that induce cell-type specialization by lateral gene transfer from prokaryotes.</title>
        <authorList>
            <person name="Gloeckner G."/>
            <person name="Schaap P."/>
        </authorList>
    </citation>
    <scope>NUCLEOTIDE SEQUENCE [LARGE SCALE GENOMIC DNA]</scope>
    <source>
        <strain evidence="1 2">TK</strain>
    </source>
</reference>
<keyword evidence="2" id="KW-1185">Reference proteome</keyword>
<dbReference type="Proteomes" id="UP000076078">
    <property type="component" value="Unassembled WGS sequence"/>
</dbReference>
<accession>A0A151Z361</accession>
<sequence length="1152" mass="136051">MSKTKLKSREDLKEDFYRTVYLCHLGEMPIIVVCAYCGRSSEEKCTCGNNSMKNFGFIDYSLSETLELVDIFIEWADTSFEDRKASIQKYCYDRITQIDVPNLLEKGFPEQIFLFLVRFIIENPPLCNRFTGWLDAESTQKRMMFYFMVLRSKDKERIDIVFDRLTEDLEVFNILKPLQIFICPPSIKVFTSVLEKVGSESDPAKVKLFALNLLLVDPPTVDISPSLLSKLLAPFNKNILDFKADTIYTRFVKKVLEKVCNKDYLNHHRPPILDYNQIIFYLFYSLKQKNDTTLLDILYTHYQQDFRELLSEYLDKFEANGNVEEKIFNIFENVVLLIDKYQIPAKNQPKLDRDIYIAITETTSKKFKILDHIKNFEKYLPKFASDFRFQKHEYFLAFYYLVYKCEISSLPEIVVKYIQLILINQRKTVYAFILLDLFYKDDPQMMKYFQTLSAQDFETQDFFGFIDNIVDPIHFDMALKFEQLLAIHSRSMHSNPAFQKKYQRFFCQILERYNESGYSIQDNLDRIKANTSFIMSYFFLSINSSQHLHIGTINSAILNDEKVTEVLLNASPKSYEFIFLNLTNILSSALSTKKIRNIYEIMLVENFAALPEDIGYRIIADNYKNYALLEKLFNLYDSVEKPLSPEVIKFCEISLKLNVIRVALPIAETAILEIVKANYNTPLHNLYKDIQIKFTSQQHQNQVIYDQYLIHDHLDDFLDKCKFCIKSRYFKEFYFELPLKETISAKHITYLLELEEREYRHKKMLLINPNYDPNEGKLLDTTNNLYKLPHIILKKIIHYVYHDLILHYQFKLLLATVSKTFFQLCSSIMTNYYYEDFLNNYINIRVTKKINIHSPFSLFNNYPKYLEYKSLKYISMDMDRNEHYFYEYMESLYINITNNILSTRLLVTRNTNLKVIELELVKDITNINPEKILKLVKSSPLLERINITTALNWGGFNDCIETMVSYQHENLKVFTVYLNHVATHQPLYITAIKSNLKLKYGMTKFPKFYLRSIPNIVPFDGFEYANIRFNSSTEIASGVLSSLNQIRFSIENINQVLPIIDQVNIYSNINSISFRLYKHSDEPIQPDHVQMIFDRMNPHILMFSIYFATFLTSSKISILTQDQWPLIDRKGFIPADCFGILYNRPPLIPMEE</sequence>
<organism evidence="1 2">
    <name type="scientific">Tieghemostelium lacteum</name>
    <name type="common">Slime mold</name>
    <name type="synonym">Dictyostelium lacteum</name>
    <dbReference type="NCBI Taxonomy" id="361077"/>
    <lineage>
        <taxon>Eukaryota</taxon>
        <taxon>Amoebozoa</taxon>
        <taxon>Evosea</taxon>
        <taxon>Eumycetozoa</taxon>
        <taxon>Dictyostelia</taxon>
        <taxon>Dictyosteliales</taxon>
        <taxon>Raperosteliaceae</taxon>
        <taxon>Tieghemostelium</taxon>
    </lineage>
</organism>
<name>A0A151Z361_TIELA</name>